<name>A0ABY5NJI8_9MICO</name>
<keyword evidence="1" id="KW-1133">Transmembrane helix</keyword>
<dbReference type="EMBL" id="CP091139">
    <property type="protein sequence ID" value="UUT35318.1"/>
    <property type="molecule type" value="Genomic_DNA"/>
</dbReference>
<dbReference type="RefSeq" id="WP_259611895.1">
    <property type="nucleotide sequence ID" value="NZ_CP091139.2"/>
</dbReference>
<evidence type="ECO:0000313" key="2">
    <source>
        <dbReference type="EMBL" id="UUT35318.1"/>
    </source>
</evidence>
<organism evidence="2 3">
    <name type="scientific">Microbacterium elymi</name>
    <dbReference type="NCBI Taxonomy" id="2909587"/>
    <lineage>
        <taxon>Bacteria</taxon>
        <taxon>Bacillati</taxon>
        <taxon>Actinomycetota</taxon>
        <taxon>Actinomycetes</taxon>
        <taxon>Micrococcales</taxon>
        <taxon>Microbacteriaceae</taxon>
        <taxon>Microbacterium</taxon>
    </lineage>
</organism>
<dbReference type="Proteomes" id="UP001054811">
    <property type="component" value="Chromosome"/>
</dbReference>
<keyword evidence="3" id="KW-1185">Reference proteome</keyword>
<feature type="transmembrane region" description="Helical" evidence="1">
    <location>
        <begin position="35"/>
        <end position="56"/>
    </location>
</feature>
<gene>
    <name evidence="2" type="ORF">L2X98_34710</name>
</gene>
<reference evidence="2" key="1">
    <citation type="submission" date="2022-01" db="EMBL/GenBank/DDBJ databases">
        <title>Microbacterium eymi and Microbacterium rhizovicinus sp. nov., isolated from the rhizospheric soil of Elymus tsukushiensis, a plant native to the Dokdo Islands, Republic of Korea.</title>
        <authorList>
            <person name="Hwang Y.J."/>
        </authorList>
    </citation>
    <scope>NUCLEOTIDE SEQUENCE</scope>
    <source>
        <strain evidence="2">KUDC0405</strain>
    </source>
</reference>
<keyword evidence="1" id="KW-0812">Transmembrane</keyword>
<evidence type="ECO:0000313" key="3">
    <source>
        <dbReference type="Proteomes" id="UP001054811"/>
    </source>
</evidence>
<sequence>MAVLAPAAAGFVAAGLWLGAVGLAAMVWRARRGRIVWVIAAVSVAVAAAAASHSALAQAGA</sequence>
<protein>
    <submittedName>
        <fullName evidence="2">Uncharacterized protein</fullName>
    </submittedName>
</protein>
<feature type="transmembrane region" description="Helical" evidence="1">
    <location>
        <begin position="6"/>
        <end position="28"/>
    </location>
</feature>
<accession>A0ABY5NJI8</accession>
<proteinExistence type="predicted"/>
<evidence type="ECO:0000256" key="1">
    <source>
        <dbReference type="SAM" id="Phobius"/>
    </source>
</evidence>
<keyword evidence="1" id="KW-0472">Membrane</keyword>